<comment type="similarity">
    <text evidence="1">Belongs to the SMC family. SbcC subfamily.</text>
</comment>
<dbReference type="RefSeq" id="WP_295689835.1">
    <property type="nucleotide sequence ID" value="NZ_BAABGL010000006.1"/>
</dbReference>
<accession>A0ABP8JCH8</accession>
<protein>
    <recommendedName>
        <fullName evidence="3">Nuclease SbcCD subunit C</fullName>
    </recommendedName>
</protein>
<evidence type="ECO:0000313" key="6">
    <source>
        <dbReference type="EMBL" id="GAA4388688.1"/>
    </source>
</evidence>
<evidence type="ECO:0000256" key="1">
    <source>
        <dbReference type="ARBA" id="ARBA00006930"/>
    </source>
</evidence>
<evidence type="ECO:0000256" key="4">
    <source>
        <dbReference type="SAM" id="MobiDB-lite"/>
    </source>
</evidence>
<dbReference type="InterPro" id="IPR038729">
    <property type="entry name" value="Rad50/SbcC_AAA"/>
</dbReference>
<evidence type="ECO:0000259" key="5">
    <source>
        <dbReference type="Pfam" id="PF13476"/>
    </source>
</evidence>
<dbReference type="SUPFAM" id="SSF52540">
    <property type="entry name" value="P-loop containing nucleoside triphosphate hydrolases"/>
    <property type="match status" value="1"/>
</dbReference>
<gene>
    <name evidence="6" type="ORF">GCM10023167_13710</name>
</gene>
<dbReference type="Pfam" id="PF13476">
    <property type="entry name" value="AAA_23"/>
    <property type="match status" value="1"/>
</dbReference>
<evidence type="ECO:0000256" key="2">
    <source>
        <dbReference type="ARBA" id="ARBA00011322"/>
    </source>
</evidence>
<proteinExistence type="inferred from homology"/>
<evidence type="ECO:0000256" key="3">
    <source>
        <dbReference type="ARBA" id="ARBA00013368"/>
    </source>
</evidence>
<dbReference type="Pfam" id="PF13558">
    <property type="entry name" value="SbcC_Walker_B"/>
    <property type="match status" value="1"/>
</dbReference>
<feature type="region of interest" description="Disordered" evidence="4">
    <location>
        <begin position="518"/>
        <end position="584"/>
    </location>
</feature>
<dbReference type="Proteomes" id="UP001500642">
    <property type="component" value="Unassembled WGS sequence"/>
</dbReference>
<keyword evidence="7" id="KW-1185">Reference proteome</keyword>
<evidence type="ECO:0000313" key="7">
    <source>
        <dbReference type="Proteomes" id="UP001500642"/>
    </source>
</evidence>
<dbReference type="PANTHER" id="PTHR32114">
    <property type="entry name" value="ABC TRANSPORTER ABCH.3"/>
    <property type="match status" value="1"/>
</dbReference>
<dbReference type="EMBL" id="BAABGL010000006">
    <property type="protein sequence ID" value="GAA4388688.1"/>
    <property type="molecule type" value="Genomic_DNA"/>
</dbReference>
<feature type="domain" description="Rad50/SbcC-type AAA" evidence="5">
    <location>
        <begin position="6"/>
        <end position="183"/>
    </location>
</feature>
<feature type="region of interest" description="Disordered" evidence="4">
    <location>
        <begin position="645"/>
        <end position="672"/>
    </location>
</feature>
<sequence length="1011" mass="109258">MRLHTLTLSAFGPFAETAEVDFDALAGDGLFLIHGPTGSGKTTVLDAIVFALYGTVPGARNEAGQLRSQFAAPTTPTTVVLDFSARGRRYRIERSPAYERPKQRGSGTVTQRPAVSLLQWDGTAWAGLGRTMNEVQAHVNRALRLNAEQFTKIVLLPQGEFAAFLRAAPQEREPILRRLFDTEHFTAVERVLADSARAARTRMTEVSAGRTALVDRALAVHGEDLPRPAVEHPGVADVDAVLGPSTAICAERRDLAVAGRDLSQAAWDRAAEAAGAAAERLTARRELTRLRKLEQDYEGGAGDRDRIREQQALARAAGAVLPLHRELRAAERTRDTRTESARAERRRLEAALATLPEVDPDTSWEELAELGRGVAEAARTLGRALERGESLRAAARDCEEAITTQSARLREHAELQQAEARRRTETATALAAEPTVRAALEKERANLRRAAEQLESAELRDRLADRLADARTEVGSRRTDRDRARTDYEDIRRRRITGIAAELSAALEAGAECPVCGSTEHPHPAAADSHSVTREDEERAHSTWESRQAALTAAQDRSTRLEEQHAAARATAGDGSVDDASRARAAAAQQVEALEAQTADLDRLRTEADRLATRADALDGEAQRLSTELTRLRARSESLAEQIAELDESEAASPREVLRRTGHAVPDSSAAAEEAAATGTALTAAAQAAGRASAAAADAASEVATRQTEYDTALRASPFTSESELLSARNLDPDVLSSQAAQHQALLTRITVMRESAWFPAASRDTAPEEELLSACARAEDAEVRFRERARRAVESLAVAEDRCRDITGLRTTFLDEAAVEEDELGELRADVALAGLVQATSPDNLRRISLSSYALVALFADVAANASERLRVMSRGRYSLVHDDVIHRREKRAGLGLQVVDGFTQERRDPRTLSGGESFMAALALALGLADTVKSTAGGIELDSLFIDEGFGTLDPDTLAEVIGILEELREGGRTVGVISHVQGMQQAIPNQIVLEASPTGSRIRVEIPG</sequence>
<comment type="caution">
    <text evidence="6">The sequence shown here is derived from an EMBL/GenBank/DDBJ whole genome shotgun (WGS) entry which is preliminary data.</text>
</comment>
<name>A0ABP8JCH8_9MICO</name>
<feature type="compositionally biased region" description="Basic and acidic residues" evidence="4">
    <location>
        <begin position="557"/>
        <end position="566"/>
    </location>
</feature>
<dbReference type="Gene3D" id="3.40.50.300">
    <property type="entry name" value="P-loop containing nucleotide triphosphate hydrolases"/>
    <property type="match status" value="2"/>
</dbReference>
<dbReference type="InterPro" id="IPR027417">
    <property type="entry name" value="P-loop_NTPase"/>
</dbReference>
<feature type="compositionally biased region" description="Basic and acidic residues" evidence="4">
    <location>
        <begin position="531"/>
        <end position="544"/>
    </location>
</feature>
<dbReference type="PANTHER" id="PTHR32114:SF2">
    <property type="entry name" value="ABC TRANSPORTER ABCH.3"/>
    <property type="match status" value="1"/>
</dbReference>
<comment type="subunit">
    <text evidence="2">Heterodimer of SbcC and SbcD.</text>
</comment>
<organism evidence="6 7">
    <name type="scientific">Brevibacterium pityocampae</name>
    <dbReference type="NCBI Taxonomy" id="506594"/>
    <lineage>
        <taxon>Bacteria</taxon>
        <taxon>Bacillati</taxon>
        <taxon>Actinomycetota</taxon>
        <taxon>Actinomycetes</taxon>
        <taxon>Micrococcales</taxon>
        <taxon>Brevibacteriaceae</taxon>
        <taxon>Brevibacterium</taxon>
    </lineage>
</organism>
<reference evidence="7" key="1">
    <citation type="journal article" date="2019" name="Int. J. Syst. Evol. Microbiol.">
        <title>The Global Catalogue of Microorganisms (GCM) 10K type strain sequencing project: providing services to taxonomists for standard genome sequencing and annotation.</title>
        <authorList>
            <consortium name="The Broad Institute Genomics Platform"/>
            <consortium name="The Broad Institute Genome Sequencing Center for Infectious Disease"/>
            <person name="Wu L."/>
            <person name="Ma J."/>
        </authorList>
    </citation>
    <scope>NUCLEOTIDE SEQUENCE [LARGE SCALE GENOMIC DNA]</scope>
    <source>
        <strain evidence="7">JCM 17808</strain>
    </source>
</reference>